<evidence type="ECO:0000256" key="3">
    <source>
        <dbReference type="ARBA" id="ARBA00022989"/>
    </source>
</evidence>
<keyword evidence="4 5" id="KW-0472">Membrane</keyword>
<evidence type="ECO:0000256" key="4">
    <source>
        <dbReference type="ARBA" id="ARBA00023136"/>
    </source>
</evidence>
<evidence type="ECO:0000256" key="5">
    <source>
        <dbReference type="SAM" id="Phobius"/>
    </source>
</evidence>
<evidence type="ECO:0000256" key="2">
    <source>
        <dbReference type="ARBA" id="ARBA00022692"/>
    </source>
</evidence>
<dbReference type="Proteomes" id="UP000198901">
    <property type="component" value="Unassembled WGS sequence"/>
</dbReference>
<organism evidence="6 7">
    <name type="scientific">Siphonobacter aquaeclarae</name>
    <dbReference type="NCBI Taxonomy" id="563176"/>
    <lineage>
        <taxon>Bacteria</taxon>
        <taxon>Pseudomonadati</taxon>
        <taxon>Bacteroidota</taxon>
        <taxon>Cytophagia</taxon>
        <taxon>Cytophagales</taxon>
        <taxon>Cytophagaceae</taxon>
        <taxon>Siphonobacter</taxon>
    </lineage>
</organism>
<dbReference type="InterPro" id="IPR007269">
    <property type="entry name" value="ICMT_MeTrfase"/>
</dbReference>
<name>A0A1G9SZH3_9BACT</name>
<proteinExistence type="predicted"/>
<dbReference type="OrthoDB" id="9809773at2"/>
<dbReference type="GO" id="GO:0032259">
    <property type="term" value="P:methylation"/>
    <property type="evidence" value="ECO:0007669"/>
    <property type="project" value="UniProtKB-KW"/>
</dbReference>
<evidence type="ECO:0000313" key="7">
    <source>
        <dbReference type="Proteomes" id="UP000198901"/>
    </source>
</evidence>
<feature type="transmembrane region" description="Helical" evidence="5">
    <location>
        <begin position="7"/>
        <end position="24"/>
    </location>
</feature>
<comment type="subcellular location">
    <subcellularLocation>
        <location evidence="1">Membrane</location>
        <topology evidence="1">Multi-pass membrane protein</topology>
    </subcellularLocation>
</comment>
<dbReference type="EMBL" id="FNGS01000006">
    <property type="protein sequence ID" value="SDM40853.1"/>
    <property type="molecule type" value="Genomic_DNA"/>
</dbReference>
<feature type="transmembrane region" description="Helical" evidence="5">
    <location>
        <begin position="104"/>
        <end position="125"/>
    </location>
</feature>
<keyword evidence="2 5" id="KW-0812">Transmembrane</keyword>
<feature type="transmembrane region" description="Helical" evidence="5">
    <location>
        <begin position="67"/>
        <end position="84"/>
    </location>
</feature>
<keyword evidence="6" id="KW-0489">Methyltransferase</keyword>
<dbReference type="RefSeq" id="WP_093204758.1">
    <property type="nucleotide sequence ID" value="NZ_FNGS01000006.1"/>
</dbReference>
<dbReference type="GO" id="GO:0004671">
    <property type="term" value="F:protein C-terminal S-isoprenylcysteine carboxyl O-methyltransferase activity"/>
    <property type="evidence" value="ECO:0007669"/>
    <property type="project" value="InterPro"/>
</dbReference>
<gene>
    <name evidence="6" type="ORF">SAMN04488090_3356</name>
</gene>
<dbReference type="AlphaFoldDB" id="A0A1G9SZH3"/>
<dbReference type="PANTHER" id="PTHR12714">
    <property type="entry name" value="PROTEIN-S ISOPRENYLCYSTEINE O-METHYLTRANSFERASE"/>
    <property type="match status" value="1"/>
</dbReference>
<keyword evidence="7" id="KW-1185">Reference proteome</keyword>
<evidence type="ECO:0000256" key="1">
    <source>
        <dbReference type="ARBA" id="ARBA00004141"/>
    </source>
</evidence>
<dbReference type="STRING" id="563176.SAMN04488090_3356"/>
<feature type="transmembrane region" description="Helical" evidence="5">
    <location>
        <begin position="157"/>
        <end position="185"/>
    </location>
</feature>
<protein>
    <submittedName>
        <fullName evidence="6">Protein-S-isoprenylcysteine O-methyltransferase Ste14</fullName>
    </submittedName>
</protein>
<dbReference type="Pfam" id="PF04140">
    <property type="entry name" value="ICMT"/>
    <property type="match status" value="1"/>
</dbReference>
<sequence>MKALKEIATTFVILFFFYAVPNILPVNAGHAANEYLPVAVLAVGFLLLFFFQPAVKMADFVAHADDRYSMAAILLAGAAGQWLIQWEWITSGRPGINPESGQMWAGLCLMIGGLVIRAVVFRKLWRRFTTAVRSVDDKRLITDGPYRLVRHPAYAGAILYTIGTGVFLGGTWSAVIVGILTIAVYDYRIRVEEQFLLRQFPGTYAAYRKRTARVFPCIW</sequence>
<accession>A0A1G9SZH3</accession>
<dbReference type="Gene3D" id="1.20.120.1630">
    <property type="match status" value="1"/>
</dbReference>
<evidence type="ECO:0000313" key="6">
    <source>
        <dbReference type="EMBL" id="SDM40853.1"/>
    </source>
</evidence>
<reference evidence="6 7" key="1">
    <citation type="submission" date="2016-10" db="EMBL/GenBank/DDBJ databases">
        <authorList>
            <person name="de Groot N.N."/>
        </authorList>
    </citation>
    <scope>NUCLEOTIDE SEQUENCE [LARGE SCALE GENOMIC DNA]</scope>
    <source>
        <strain evidence="6 7">DSM 21668</strain>
    </source>
</reference>
<dbReference type="GO" id="GO:0016020">
    <property type="term" value="C:membrane"/>
    <property type="evidence" value="ECO:0007669"/>
    <property type="project" value="UniProtKB-SubCell"/>
</dbReference>
<keyword evidence="6" id="KW-0808">Transferase</keyword>
<keyword evidence="3 5" id="KW-1133">Transmembrane helix</keyword>
<dbReference type="PANTHER" id="PTHR12714:SF9">
    <property type="entry name" value="PROTEIN-S-ISOPRENYLCYSTEINE O-METHYLTRANSFERASE"/>
    <property type="match status" value="1"/>
</dbReference>
<feature type="transmembrane region" description="Helical" evidence="5">
    <location>
        <begin position="36"/>
        <end position="55"/>
    </location>
</feature>